<dbReference type="PANTHER" id="PTHR43252:SF7">
    <property type="entry name" value="TRANSCRIPTIONAL REGULATOR YQJI"/>
    <property type="match status" value="1"/>
</dbReference>
<name>X1A347_9ZZZZ</name>
<proteinExistence type="predicted"/>
<sequence length="118" mass="13832">EKDDLKDGSRAFKRLKKKTSIDNLWIYILRLLQEKEMYGYELKESIKTRFGFEPATVTSYTILYKLEKDNLVTSHVLDNPEGRPDRKYYAITSAGKKAMKEAKVLFEDILSKVFDKTK</sequence>
<gene>
    <name evidence="2" type="ORF">S01H4_27329</name>
</gene>
<reference evidence="2" key="1">
    <citation type="journal article" date="2014" name="Front. Microbiol.">
        <title>High frequency of phylogenetically diverse reductive dehalogenase-homologous genes in deep subseafloor sedimentary metagenomes.</title>
        <authorList>
            <person name="Kawai M."/>
            <person name="Futagami T."/>
            <person name="Toyoda A."/>
            <person name="Takaki Y."/>
            <person name="Nishi S."/>
            <person name="Hori S."/>
            <person name="Arai W."/>
            <person name="Tsubouchi T."/>
            <person name="Morono Y."/>
            <person name="Uchiyama I."/>
            <person name="Ito T."/>
            <person name="Fujiyama A."/>
            <person name="Inagaki F."/>
            <person name="Takami H."/>
        </authorList>
    </citation>
    <scope>NUCLEOTIDE SEQUENCE</scope>
    <source>
        <strain evidence="2">Expedition CK06-06</strain>
    </source>
</reference>
<evidence type="ECO:0000259" key="1">
    <source>
        <dbReference type="Pfam" id="PF03551"/>
    </source>
</evidence>
<feature type="domain" description="Transcription regulator PadR N-terminal" evidence="1">
    <location>
        <begin position="28"/>
        <end position="101"/>
    </location>
</feature>
<dbReference type="PANTHER" id="PTHR43252">
    <property type="entry name" value="TRANSCRIPTIONAL REGULATOR YQJI"/>
    <property type="match status" value="1"/>
</dbReference>
<dbReference type="AlphaFoldDB" id="X1A347"/>
<dbReference type="InterPro" id="IPR036388">
    <property type="entry name" value="WH-like_DNA-bd_sf"/>
</dbReference>
<dbReference type="InterPro" id="IPR036390">
    <property type="entry name" value="WH_DNA-bd_sf"/>
</dbReference>
<dbReference type="EMBL" id="BART01013338">
    <property type="protein sequence ID" value="GAG76184.1"/>
    <property type="molecule type" value="Genomic_DNA"/>
</dbReference>
<feature type="non-terminal residue" evidence="2">
    <location>
        <position position="1"/>
    </location>
</feature>
<accession>X1A347</accession>
<dbReference type="SUPFAM" id="SSF46785">
    <property type="entry name" value="Winged helix' DNA-binding domain"/>
    <property type="match status" value="1"/>
</dbReference>
<comment type="caution">
    <text evidence="2">The sequence shown here is derived from an EMBL/GenBank/DDBJ whole genome shotgun (WGS) entry which is preliminary data.</text>
</comment>
<organism evidence="2">
    <name type="scientific">marine sediment metagenome</name>
    <dbReference type="NCBI Taxonomy" id="412755"/>
    <lineage>
        <taxon>unclassified sequences</taxon>
        <taxon>metagenomes</taxon>
        <taxon>ecological metagenomes</taxon>
    </lineage>
</organism>
<evidence type="ECO:0000313" key="2">
    <source>
        <dbReference type="EMBL" id="GAG76184.1"/>
    </source>
</evidence>
<dbReference type="InterPro" id="IPR005149">
    <property type="entry name" value="Tscrpt_reg_PadR_N"/>
</dbReference>
<protein>
    <recommendedName>
        <fullName evidence="1">Transcription regulator PadR N-terminal domain-containing protein</fullName>
    </recommendedName>
</protein>
<dbReference type="Pfam" id="PF03551">
    <property type="entry name" value="PadR"/>
    <property type="match status" value="1"/>
</dbReference>
<dbReference type="Gene3D" id="1.10.10.10">
    <property type="entry name" value="Winged helix-like DNA-binding domain superfamily/Winged helix DNA-binding domain"/>
    <property type="match status" value="1"/>
</dbReference>